<evidence type="ECO:0000256" key="1">
    <source>
        <dbReference type="SAM" id="MobiDB-lite"/>
    </source>
</evidence>
<dbReference type="EMBL" id="JAPMOS010000048">
    <property type="protein sequence ID" value="KAJ4457341.1"/>
    <property type="molecule type" value="Genomic_DNA"/>
</dbReference>
<proteinExistence type="predicted"/>
<evidence type="ECO:0000313" key="3">
    <source>
        <dbReference type="Proteomes" id="UP001141327"/>
    </source>
</evidence>
<reference evidence="2" key="1">
    <citation type="journal article" date="2022" name="bioRxiv">
        <title>Genomics of Preaxostyla Flagellates Illuminates Evolutionary Transitions and the Path Towards Mitochondrial Loss.</title>
        <authorList>
            <person name="Novak L.V.F."/>
            <person name="Treitli S.C."/>
            <person name="Pyrih J."/>
            <person name="Halakuc P."/>
            <person name="Pipaliya S.V."/>
            <person name="Vacek V."/>
            <person name="Brzon O."/>
            <person name="Soukal P."/>
            <person name="Eme L."/>
            <person name="Dacks J.B."/>
            <person name="Karnkowska A."/>
            <person name="Elias M."/>
            <person name="Hampl V."/>
        </authorList>
    </citation>
    <scope>NUCLEOTIDE SEQUENCE</scope>
    <source>
        <strain evidence="2">RCP-MX</strain>
    </source>
</reference>
<comment type="caution">
    <text evidence="2">The sequence shown here is derived from an EMBL/GenBank/DDBJ whole genome shotgun (WGS) entry which is preliminary data.</text>
</comment>
<name>A0ABQ8UG03_9EUKA</name>
<dbReference type="Proteomes" id="UP001141327">
    <property type="component" value="Unassembled WGS sequence"/>
</dbReference>
<organism evidence="2 3">
    <name type="scientific">Paratrimastix pyriformis</name>
    <dbReference type="NCBI Taxonomy" id="342808"/>
    <lineage>
        <taxon>Eukaryota</taxon>
        <taxon>Metamonada</taxon>
        <taxon>Preaxostyla</taxon>
        <taxon>Paratrimastigidae</taxon>
        <taxon>Paratrimastix</taxon>
    </lineage>
</organism>
<feature type="region of interest" description="Disordered" evidence="1">
    <location>
        <begin position="409"/>
        <end position="460"/>
    </location>
</feature>
<sequence length="460" mass="51145">MRSSLKTWDSASSARSVSDGSGFTRQINKVRDYINSHETACFNRSYRNATTQFAAQWDKYVAVLGAKLQCEKMESLKFTLLRDTVVSKDIYSLLDLNLKYRNVVYEFFDWFDAFVIRGDREGLVRRTVDVALNIDMSVLNGASDVMSIVNTVLTSFKGSSINKETIIAKLASTQITHRSGSLSAAEAENCWRWWPEGQTVQVQSSRSAPKRPQGNRTHHDGGAYGRVVAASKRFDTAARLYYQAAWTPDQEVTRREVERELIARTMALARAQNEQKLPAVPARNKAAAMRAMQEISRAYWTAQRHGMEPDAYRKYRAEERKRAKQAERAKTAPLRAQRSAALRAYDAQVDQLKKRYSELYKLPSGHTQYTSGDKQKFAQNALDEEAMLAAQYGAALRAQPARTVVVGDATATPSRISSGGTGTRQASNAPAGNSTSAPNPSYTDGPAATIHLQGTDLDDD</sequence>
<feature type="compositionally biased region" description="Low complexity" evidence="1">
    <location>
        <begin position="9"/>
        <end position="21"/>
    </location>
</feature>
<keyword evidence="3" id="KW-1185">Reference proteome</keyword>
<evidence type="ECO:0000313" key="2">
    <source>
        <dbReference type="EMBL" id="KAJ4457341.1"/>
    </source>
</evidence>
<gene>
    <name evidence="2" type="ORF">PAPYR_7147</name>
</gene>
<protein>
    <submittedName>
        <fullName evidence="2">Uncharacterized protein</fullName>
    </submittedName>
</protein>
<accession>A0ABQ8UG03</accession>
<feature type="region of interest" description="Disordered" evidence="1">
    <location>
        <begin position="1"/>
        <end position="21"/>
    </location>
</feature>
<feature type="compositionally biased region" description="Polar residues" evidence="1">
    <location>
        <begin position="411"/>
        <end position="442"/>
    </location>
</feature>
<feature type="region of interest" description="Disordered" evidence="1">
    <location>
        <begin position="202"/>
        <end position="223"/>
    </location>
</feature>